<dbReference type="PANTHER" id="PTHR19965:SF82">
    <property type="entry name" value="THO COMPLEX SUBUNIT 4"/>
    <property type="match status" value="1"/>
</dbReference>
<evidence type="ECO:0000256" key="1">
    <source>
        <dbReference type="ARBA" id="ARBA00022884"/>
    </source>
</evidence>
<dbReference type="Gene3D" id="3.30.70.330">
    <property type="match status" value="1"/>
</dbReference>
<feature type="region of interest" description="Disordered" evidence="2">
    <location>
        <begin position="1"/>
        <end position="46"/>
    </location>
</feature>
<dbReference type="EMBL" id="JASNQZ010000006">
    <property type="protein sequence ID" value="KAL0955978.1"/>
    <property type="molecule type" value="Genomic_DNA"/>
</dbReference>
<evidence type="ECO:0000313" key="4">
    <source>
        <dbReference type="EMBL" id="KAL0955978.1"/>
    </source>
</evidence>
<dbReference type="InterPro" id="IPR051229">
    <property type="entry name" value="ALYREF_mRNA_export"/>
</dbReference>
<accession>A0ABR3JKR7</accession>
<evidence type="ECO:0000313" key="5">
    <source>
        <dbReference type="Proteomes" id="UP001556367"/>
    </source>
</evidence>
<feature type="domain" description="RRM" evidence="3">
    <location>
        <begin position="106"/>
        <end position="175"/>
    </location>
</feature>
<dbReference type="Proteomes" id="UP001556367">
    <property type="component" value="Unassembled WGS sequence"/>
</dbReference>
<organism evidence="4 5">
    <name type="scientific">Hohenbuehelia grisea</name>
    <dbReference type="NCBI Taxonomy" id="104357"/>
    <lineage>
        <taxon>Eukaryota</taxon>
        <taxon>Fungi</taxon>
        <taxon>Dikarya</taxon>
        <taxon>Basidiomycota</taxon>
        <taxon>Agaricomycotina</taxon>
        <taxon>Agaricomycetes</taxon>
        <taxon>Agaricomycetidae</taxon>
        <taxon>Agaricales</taxon>
        <taxon>Pleurotineae</taxon>
        <taxon>Pleurotaceae</taxon>
        <taxon>Hohenbuehelia</taxon>
    </lineage>
</organism>
<sequence length="275" mass="28078">MASLLERMSIPSPAGGPIRSSRSGQSSRSSTPYNRSNRSKGDIDAQWSHDLFDSNASNAGSLSARLAGTPSAPRANFKAPAIQKAFRDVGVASNELSIKGAAAGNVVEVTGLADGTTPADVSAIFKTCGAITSAAAVPNKKEVTIRVTFKQASSANAAIAKFDKQPADGKTLSVKVVGTAATSLGGRLGGTDGLGLVRQEGSVDVLMENSDGQSKMRSDALVSADPRAQVLVAPPGANPADYTQGTNRGRRGRGRGANRGGRRRGGNGAGKMQVD</sequence>
<feature type="region of interest" description="Disordered" evidence="2">
    <location>
        <begin position="230"/>
        <end position="275"/>
    </location>
</feature>
<dbReference type="Pfam" id="PF00076">
    <property type="entry name" value="RRM_1"/>
    <property type="match status" value="1"/>
</dbReference>
<proteinExistence type="predicted"/>
<evidence type="ECO:0000259" key="3">
    <source>
        <dbReference type="SMART" id="SM00360"/>
    </source>
</evidence>
<comment type="caution">
    <text evidence="4">The sequence shown here is derived from an EMBL/GenBank/DDBJ whole genome shotgun (WGS) entry which is preliminary data.</text>
</comment>
<reference evidence="5" key="1">
    <citation type="submission" date="2024-06" db="EMBL/GenBank/DDBJ databases">
        <title>Multi-omics analyses provide insights into the biosynthesis of the anticancer antibiotic pleurotin in Hohenbuehelia grisea.</title>
        <authorList>
            <person name="Weaver J.A."/>
            <person name="Alberti F."/>
        </authorList>
    </citation>
    <scope>NUCLEOTIDE SEQUENCE [LARGE SCALE GENOMIC DNA]</scope>
    <source>
        <strain evidence="5">T-177</strain>
    </source>
</reference>
<evidence type="ECO:0000256" key="2">
    <source>
        <dbReference type="SAM" id="MobiDB-lite"/>
    </source>
</evidence>
<dbReference type="InterPro" id="IPR035979">
    <property type="entry name" value="RBD_domain_sf"/>
</dbReference>
<dbReference type="PANTHER" id="PTHR19965">
    <property type="entry name" value="RNA AND EXPORT FACTOR BINDING PROTEIN"/>
    <property type="match status" value="1"/>
</dbReference>
<protein>
    <recommendedName>
        <fullName evidence="3">RRM domain-containing protein</fullName>
    </recommendedName>
</protein>
<keyword evidence="5" id="KW-1185">Reference proteome</keyword>
<dbReference type="SMART" id="SM00360">
    <property type="entry name" value="RRM"/>
    <property type="match status" value="1"/>
</dbReference>
<dbReference type="InterPro" id="IPR000504">
    <property type="entry name" value="RRM_dom"/>
</dbReference>
<name>A0ABR3JKR7_9AGAR</name>
<feature type="compositionally biased region" description="Basic residues" evidence="2">
    <location>
        <begin position="248"/>
        <end position="265"/>
    </location>
</feature>
<keyword evidence="1" id="KW-0694">RNA-binding</keyword>
<dbReference type="CDD" id="cd00590">
    <property type="entry name" value="RRM_SF"/>
    <property type="match status" value="1"/>
</dbReference>
<dbReference type="InterPro" id="IPR012677">
    <property type="entry name" value="Nucleotide-bd_a/b_plait_sf"/>
</dbReference>
<feature type="compositionally biased region" description="Low complexity" evidence="2">
    <location>
        <begin position="19"/>
        <end position="30"/>
    </location>
</feature>
<gene>
    <name evidence="4" type="ORF">HGRIS_002157</name>
</gene>
<dbReference type="SUPFAM" id="SSF54928">
    <property type="entry name" value="RNA-binding domain, RBD"/>
    <property type="match status" value="1"/>
</dbReference>